<dbReference type="PROSITE" id="PS00878">
    <property type="entry name" value="ODR_DC_2_1"/>
    <property type="match status" value="1"/>
</dbReference>
<dbReference type="InterPro" id="IPR000183">
    <property type="entry name" value="Orn/DAP/Arg_de-COase"/>
</dbReference>
<evidence type="ECO:0000256" key="4">
    <source>
        <dbReference type="ARBA" id="ARBA00023239"/>
    </source>
</evidence>
<gene>
    <name evidence="9" type="ORF">EV193_11197</name>
</gene>
<evidence type="ECO:0000259" key="7">
    <source>
        <dbReference type="Pfam" id="PF00278"/>
    </source>
</evidence>
<evidence type="ECO:0000256" key="1">
    <source>
        <dbReference type="ARBA" id="ARBA00001933"/>
    </source>
</evidence>
<dbReference type="SUPFAM" id="SSF50621">
    <property type="entry name" value="Alanine racemase C-terminal domain-like"/>
    <property type="match status" value="1"/>
</dbReference>
<keyword evidence="4" id="KW-0456">Lyase</keyword>
<keyword evidence="2" id="KW-0210">Decarboxylase</keyword>
<proteinExistence type="inferred from homology"/>
<evidence type="ECO:0000256" key="6">
    <source>
        <dbReference type="RuleBase" id="RU003737"/>
    </source>
</evidence>
<dbReference type="GO" id="GO:0009089">
    <property type="term" value="P:lysine biosynthetic process via diaminopimelate"/>
    <property type="evidence" value="ECO:0007669"/>
    <property type="project" value="TreeGrafter"/>
</dbReference>
<keyword evidence="10" id="KW-1185">Reference proteome</keyword>
<dbReference type="InterPro" id="IPR029066">
    <property type="entry name" value="PLP-binding_barrel"/>
</dbReference>
<dbReference type="InterPro" id="IPR022653">
    <property type="entry name" value="De-COase2_pyr-phos_BS"/>
</dbReference>
<comment type="similarity">
    <text evidence="6">Belongs to the Orn/Lys/Arg decarboxylase class-II family.</text>
</comment>
<dbReference type="AlphaFoldDB" id="A0A4Q7KEN4"/>
<dbReference type="OrthoDB" id="9802241at2"/>
<dbReference type="Pfam" id="PF00278">
    <property type="entry name" value="Orn_DAP_Arg_deC"/>
    <property type="match status" value="1"/>
</dbReference>
<feature type="modified residue" description="N6-(pyridoxal phosphate)lysine" evidence="5">
    <location>
        <position position="45"/>
    </location>
</feature>
<evidence type="ECO:0000256" key="5">
    <source>
        <dbReference type="PIRSR" id="PIRSR600183-50"/>
    </source>
</evidence>
<evidence type="ECO:0000313" key="10">
    <source>
        <dbReference type="Proteomes" id="UP000294257"/>
    </source>
</evidence>
<evidence type="ECO:0000313" key="9">
    <source>
        <dbReference type="EMBL" id="RZS32714.1"/>
    </source>
</evidence>
<feature type="domain" description="Orn/DAP/Arg decarboxylase 2 C-terminal" evidence="7">
    <location>
        <begin position="16"/>
        <end position="371"/>
    </location>
</feature>
<comment type="caution">
    <text evidence="9">The sequence shown here is derived from an EMBL/GenBank/DDBJ whole genome shotgun (WGS) entry which is preliminary data.</text>
</comment>
<dbReference type="Gene3D" id="2.40.37.10">
    <property type="entry name" value="Lyase, Ornithine Decarboxylase, Chain A, domain 1"/>
    <property type="match status" value="1"/>
</dbReference>
<dbReference type="RefSeq" id="WP_130347674.1">
    <property type="nucleotide sequence ID" value="NZ_SGWQ01000011.1"/>
</dbReference>
<dbReference type="CDD" id="cd06839">
    <property type="entry name" value="PLPDE_III_Btrk_like"/>
    <property type="match status" value="1"/>
</dbReference>
<sequence>MSRHRELADQFGTPLYVYDLDKVEAARRDLFTALPEEFDLFFALKANPHPEMARALREGGDRACRAEISSTGELTAALTAGFVAGEILYTGPGKTDGELREAIGKGVRHFSVESVTDMEHVGAAAREHGVVADCLLRINSETSSATTSIRMTGKPSQFGFDTETLAELAPRLTSVDGARVVGVHLFSLSNAKDETSLISELQHSITIAARIQDEVGVTFSLVDIGGGFAAPYATPGSRPVYEKLRQELGSTLDVHFPGWREGAPRVACESGRYLVGDSGTLLCGVVNIKESRGRTFVILDAGINTFGGMSGLGRLLPVAVQPDPDHVGDGPEHTERASLVGPLCTPGDILGREVKLPPLTAGDVIEIPNAGAYGPTASLLMFLGRPAPTEVLVRGDKVVSVSRIEPQRVYE</sequence>
<dbReference type="PRINTS" id="PR01179">
    <property type="entry name" value="ODADCRBXLASE"/>
</dbReference>
<dbReference type="InterPro" id="IPR022644">
    <property type="entry name" value="De-COase2_N"/>
</dbReference>
<dbReference type="InterPro" id="IPR009006">
    <property type="entry name" value="Ala_racemase/Decarboxylase_C"/>
</dbReference>
<comment type="cofactor">
    <cofactor evidence="1 5">
        <name>pyridoxal 5'-phosphate</name>
        <dbReference type="ChEBI" id="CHEBI:597326"/>
    </cofactor>
</comment>
<reference evidence="9 10" key="1">
    <citation type="submission" date="2019-02" db="EMBL/GenBank/DDBJ databases">
        <title>Genomic Encyclopedia of Type Strains, Phase IV (KMG-IV): sequencing the most valuable type-strain genomes for metagenomic binning, comparative biology and taxonomic classification.</title>
        <authorList>
            <person name="Goeker M."/>
        </authorList>
    </citation>
    <scope>NUCLEOTIDE SEQUENCE [LARGE SCALE GENOMIC DNA]</scope>
    <source>
        <strain evidence="9 10">DSM 101727</strain>
    </source>
</reference>
<dbReference type="Proteomes" id="UP000294257">
    <property type="component" value="Unassembled WGS sequence"/>
</dbReference>
<organism evidence="9 10">
    <name type="scientific">Herbihabitans rhizosphaerae</name>
    <dbReference type="NCBI Taxonomy" id="1872711"/>
    <lineage>
        <taxon>Bacteria</taxon>
        <taxon>Bacillati</taxon>
        <taxon>Actinomycetota</taxon>
        <taxon>Actinomycetes</taxon>
        <taxon>Pseudonocardiales</taxon>
        <taxon>Pseudonocardiaceae</taxon>
        <taxon>Herbihabitans</taxon>
    </lineage>
</organism>
<dbReference type="EMBL" id="SGWQ01000011">
    <property type="protein sequence ID" value="RZS32714.1"/>
    <property type="molecule type" value="Genomic_DNA"/>
</dbReference>
<name>A0A4Q7KEN4_9PSEU</name>
<protein>
    <submittedName>
        <fullName evidence="9">Diaminopimelate decarboxylase</fullName>
    </submittedName>
</protein>
<evidence type="ECO:0000259" key="8">
    <source>
        <dbReference type="Pfam" id="PF02784"/>
    </source>
</evidence>
<dbReference type="Gene3D" id="3.20.20.10">
    <property type="entry name" value="Alanine racemase"/>
    <property type="match status" value="1"/>
</dbReference>
<dbReference type="InterPro" id="IPR022643">
    <property type="entry name" value="De-COase2_C"/>
</dbReference>
<accession>A0A4Q7KEN4</accession>
<dbReference type="GO" id="GO:0008836">
    <property type="term" value="F:diaminopimelate decarboxylase activity"/>
    <property type="evidence" value="ECO:0007669"/>
    <property type="project" value="TreeGrafter"/>
</dbReference>
<dbReference type="PANTHER" id="PTHR43727:SF2">
    <property type="entry name" value="GROUP IV DECARBOXYLASE"/>
    <property type="match status" value="1"/>
</dbReference>
<dbReference type="SUPFAM" id="SSF51419">
    <property type="entry name" value="PLP-binding barrel"/>
    <property type="match status" value="1"/>
</dbReference>
<feature type="domain" description="Orn/DAP/Arg decarboxylase 2 N-terminal" evidence="8">
    <location>
        <begin position="21"/>
        <end position="275"/>
    </location>
</feature>
<evidence type="ECO:0000256" key="3">
    <source>
        <dbReference type="ARBA" id="ARBA00022898"/>
    </source>
</evidence>
<feature type="active site" description="Proton donor" evidence="5">
    <location>
        <position position="344"/>
    </location>
</feature>
<evidence type="ECO:0000256" key="2">
    <source>
        <dbReference type="ARBA" id="ARBA00022793"/>
    </source>
</evidence>
<dbReference type="Pfam" id="PF02784">
    <property type="entry name" value="Orn_Arg_deC_N"/>
    <property type="match status" value="1"/>
</dbReference>
<dbReference type="PANTHER" id="PTHR43727">
    <property type="entry name" value="DIAMINOPIMELATE DECARBOXYLASE"/>
    <property type="match status" value="1"/>
</dbReference>
<keyword evidence="3 5" id="KW-0663">Pyridoxal phosphate</keyword>